<dbReference type="AlphaFoldDB" id="A0A8S1BER9"/>
<accession>A0A8S1BER9</accession>
<dbReference type="Gene3D" id="3.30.70.580">
    <property type="entry name" value="Pseudouridine synthase I, catalytic domain, N-terminal subdomain"/>
    <property type="match status" value="1"/>
</dbReference>
<feature type="domain" description="Pseudouridine synthase I TruA alpha/beta" evidence="4">
    <location>
        <begin position="217"/>
        <end position="331"/>
    </location>
</feature>
<dbReference type="GO" id="GO:0031119">
    <property type="term" value="P:tRNA pseudouridine synthesis"/>
    <property type="evidence" value="ECO:0007669"/>
    <property type="project" value="TreeGrafter"/>
</dbReference>
<keyword evidence="2" id="KW-0819">tRNA processing</keyword>
<comment type="similarity">
    <text evidence="1">Belongs to the tRNA pseudouridine synthase TruA family.</text>
</comment>
<gene>
    <name evidence="5" type="ORF">APLA_LOCUS16012</name>
</gene>
<dbReference type="InterPro" id="IPR001406">
    <property type="entry name" value="PsdUridine_synth_TruA"/>
</dbReference>
<evidence type="ECO:0000313" key="6">
    <source>
        <dbReference type="Proteomes" id="UP000494106"/>
    </source>
</evidence>
<dbReference type="Proteomes" id="UP000494106">
    <property type="component" value="Unassembled WGS sequence"/>
</dbReference>
<dbReference type="InterPro" id="IPR041707">
    <property type="entry name" value="Pus3-like"/>
</dbReference>
<evidence type="ECO:0000256" key="1">
    <source>
        <dbReference type="ARBA" id="ARBA00009375"/>
    </source>
</evidence>
<keyword evidence="3" id="KW-0413">Isomerase</keyword>
<dbReference type="NCBIfam" id="TIGR00071">
    <property type="entry name" value="hisT_truA"/>
    <property type="match status" value="1"/>
</dbReference>
<dbReference type="Gene3D" id="3.30.70.660">
    <property type="entry name" value="Pseudouridine synthase I, catalytic domain, C-terminal subdomain"/>
    <property type="match status" value="1"/>
</dbReference>
<dbReference type="InterPro" id="IPR020095">
    <property type="entry name" value="PsdUridine_synth_TruA_C"/>
</dbReference>
<dbReference type="GO" id="GO:0003723">
    <property type="term" value="F:RNA binding"/>
    <property type="evidence" value="ECO:0007669"/>
    <property type="project" value="InterPro"/>
</dbReference>
<evidence type="ECO:0000313" key="5">
    <source>
        <dbReference type="EMBL" id="CAB3257488.1"/>
    </source>
</evidence>
<dbReference type="PANTHER" id="PTHR11142">
    <property type="entry name" value="PSEUDOURIDYLATE SYNTHASE"/>
    <property type="match status" value="1"/>
</dbReference>
<reference evidence="5 6" key="1">
    <citation type="submission" date="2020-04" db="EMBL/GenBank/DDBJ databases">
        <authorList>
            <person name="Wallbank WR R."/>
            <person name="Pardo Diaz C."/>
            <person name="Kozak K."/>
            <person name="Martin S."/>
            <person name="Jiggins C."/>
            <person name="Moest M."/>
            <person name="Warren A I."/>
            <person name="Byers J.R.P. K."/>
            <person name="Montejo-Kovacevich G."/>
            <person name="Yen C E."/>
        </authorList>
    </citation>
    <scope>NUCLEOTIDE SEQUENCE [LARGE SCALE GENOMIC DNA]</scope>
</reference>
<dbReference type="HAMAP" id="MF_00171">
    <property type="entry name" value="TruA"/>
    <property type="match status" value="1"/>
</dbReference>
<evidence type="ECO:0000256" key="2">
    <source>
        <dbReference type="ARBA" id="ARBA00022694"/>
    </source>
</evidence>
<dbReference type="GO" id="GO:0009982">
    <property type="term" value="F:pseudouridine synthase activity"/>
    <property type="evidence" value="ECO:0007669"/>
    <property type="project" value="InterPro"/>
</dbReference>
<dbReference type="FunFam" id="3.30.70.580:FF:000007">
    <property type="entry name" value="tRNA pseudouridine synthase"/>
    <property type="match status" value="1"/>
</dbReference>
<name>A0A8S1BER9_ARCPL</name>
<sequence length="436" mass="51034">MEENNPKRNKQKSFTREELLNKDKNELVEKIIALEKCNLDLKNIIRKKGEKSDTKHGTKSPKNFDFTKCHYRRILLRILYFGWDYQGFVVQDDTNQTIEHHLFHALTKSCLIECREKSNYHRSGRTDKGVSAFGQVISITIRSKFPVDQQYTLTGLNEEIPYCKILNRLLPKDIRAVAWMPIPLDKPQYSARFDCTKRQYKYYFPRSTLDIEAMREACGRLLGSNDYRNMCKMDVGNNVTQYRRELVKAELIAVTDSDTEHPTSMYYLLIEGNAFLWHQIRCIMGVLLLIGQGKESPEIITELLNVEKNPRKPQYSMALNVPLNLFRCSFDLDGTWIQDRDELRMVITQLQNEWSLKTIQSTMIKDVINELEEQLSMTETEHSSGVRSNKDRVVAYTDCLLQGVKPKVYTPLMKRSTCSSLEDRIEHYAKRRKLKM</sequence>
<dbReference type="Pfam" id="PF01416">
    <property type="entry name" value="PseudoU_synth_1"/>
    <property type="match status" value="1"/>
</dbReference>
<keyword evidence="6" id="KW-1185">Reference proteome</keyword>
<dbReference type="GO" id="GO:1990481">
    <property type="term" value="P:mRNA pseudouridine synthesis"/>
    <property type="evidence" value="ECO:0007669"/>
    <property type="project" value="TreeGrafter"/>
</dbReference>
<dbReference type="EMBL" id="CADEBC010000591">
    <property type="protein sequence ID" value="CAB3257488.1"/>
    <property type="molecule type" value="Genomic_DNA"/>
</dbReference>
<dbReference type="CDD" id="cd02569">
    <property type="entry name" value="PseudoU_synth_ScPus3"/>
    <property type="match status" value="1"/>
</dbReference>
<evidence type="ECO:0000256" key="3">
    <source>
        <dbReference type="ARBA" id="ARBA00023235"/>
    </source>
</evidence>
<organism evidence="5 6">
    <name type="scientific">Arctia plantaginis</name>
    <name type="common">Wood tiger moth</name>
    <name type="synonym">Phalaena plantaginis</name>
    <dbReference type="NCBI Taxonomy" id="874455"/>
    <lineage>
        <taxon>Eukaryota</taxon>
        <taxon>Metazoa</taxon>
        <taxon>Ecdysozoa</taxon>
        <taxon>Arthropoda</taxon>
        <taxon>Hexapoda</taxon>
        <taxon>Insecta</taxon>
        <taxon>Pterygota</taxon>
        <taxon>Neoptera</taxon>
        <taxon>Endopterygota</taxon>
        <taxon>Lepidoptera</taxon>
        <taxon>Glossata</taxon>
        <taxon>Ditrysia</taxon>
        <taxon>Noctuoidea</taxon>
        <taxon>Erebidae</taxon>
        <taxon>Arctiinae</taxon>
        <taxon>Arctia</taxon>
    </lineage>
</organism>
<dbReference type="InterPro" id="IPR020103">
    <property type="entry name" value="PsdUridine_synth_cat_dom_sf"/>
</dbReference>
<dbReference type="GO" id="GO:0005634">
    <property type="term" value="C:nucleus"/>
    <property type="evidence" value="ECO:0007669"/>
    <property type="project" value="TreeGrafter"/>
</dbReference>
<dbReference type="GO" id="GO:0005737">
    <property type="term" value="C:cytoplasm"/>
    <property type="evidence" value="ECO:0007669"/>
    <property type="project" value="TreeGrafter"/>
</dbReference>
<protein>
    <recommendedName>
        <fullName evidence="4">Pseudouridine synthase I TruA alpha/beta domain-containing protein</fullName>
    </recommendedName>
</protein>
<comment type="caution">
    <text evidence="5">The sequence shown here is derived from an EMBL/GenBank/DDBJ whole genome shotgun (WGS) entry which is preliminary data.</text>
</comment>
<dbReference type="InterPro" id="IPR020097">
    <property type="entry name" value="PsdUridine_synth_TruA_a/b_dom"/>
</dbReference>
<proteinExistence type="inferred from homology"/>
<evidence type="ECO:0000259" key="4">
    <source>
        <dbReference type="Pfam" id="PF01416"/>
    </source>
</evidence>
<dbReference type="PANTHER" id="PTHR11142:SF5">
    <property type="entry name" value="TRNA PSEUDOURIDINE(38_39) SYNTHASE"/>
    <property type="match status" value="1"/>
</dbReference>
<dbReference type="InterPro" id="IPR020094">
    <property type="entry name" value="TruA/RsuA/RluB/E/F_N"/>
</dbReference>
<dbReference type="SUPFAM" id="SSF55120">
    <property type="entry name" value="Pseudouridine synthase"/>
    <property type="match status" value="1"/>
</dbReference>
<dbReference type="OrthoDB" id="25767at2759"/>